<proteinExistence type="predicted"/>
<dbReference type="EMBL" id="JACBFH010000001">
    <property type="protein sequence ID" value="NYY91106.1"/>
    <property type="molecule type" value="Genomic_DNA"/>
</dbReference>
<evidence type="ECO:0000313" key="2">
    <source>
        <dbReference type="EMBL" id="NYY91106.1"/>
    </source>
</evidence>
<accession>A0A7Z0QC36</accession>
<dbReference type="Proteomes" id="UP000564836">
    <property type="component" value="Chromosome"/>
</dbReference>
<reference evidence="2" key="2">
    <citation type="submission" date="2020-06" db="EMBL/GenBank/DDBJ databases">
        <title>Whole Genome Sequence of Bradyrhizobium sp. Strain 323S2.</title>
        <authorList>
            <person name="Bromfield E.S.P."/>
        </authorList>
    </citation>
    <scope>NUCLEOTIDE SEQUENCE [LARGE SCALE GENOMIC DNA]</scope>
    <source>
        <strain evidence="2">323S2</strain>
    </source>
</reference>
<feature type="region of interest" description="Disordered" evidence="1">
    <location>
        <begin position="69"/>
        <end position="89"/>
    </location>
</feature>
<reference evidence="3 4" key="1">
    <citation type="journal article" date="2017" name="Syst. Appl. Microbiol.">
        <title>Soybeans inoculated with root zone soils of Canadian native legumes harbour diverse and novel Bradyrhizobium spp. that possess agricultural potential.</title>
        <authorList>
            <person name="Bromfield E.S.P."/>
            <person name="Cloutier S."/>
            <person name="Tambong J.T."/>
            <person name="Tran Thi T.V."/>
        </authorList>
    </citation>
    <scope>NUCLEOTIDE SEQUENCE [LARGE SCALE GENOMIC DNA]</scope>
    <source>
        <strain evidence="3 4">323S2</strain>
    </source>
</reference>
<dbReference type="AlphaFoldDB" id="A0A7Z0QC36"/>
<dbReference type="RefSeq" id="WP_166348610.1">
    <property type="nucleotide sequence ID" value="NZ_CP088280.1"/>
</dbReference>
<evidence type="ECO:0000313" key="4">
    <source>
        <dbReference type="Proteomes" id="UP000564836"/>
    </source>
</evidence>
<organism evidence="2">
    <name type="scientific">Bradyrhizobium barranii subsp. barranii</name>
    <dbReference type="NCBI Taxonomy" id="2823807"/>
    <lineage>
        <taxon>Bacteria</taxon>
        <taxon>Pseudomonadati</taxon>
        <taxon>Pseudomonadota</taxon>
        <taxon>Alphaproteobacteria</taxon>
        <taxon>Hyphomicrobiales</taxon>
        <taxon>Nitrobacteraceae</taxon>
        <taxon>Bradyrhizobium</taxon>
        <taxon>Bradyrhizobium barranii</taxon>
    </lineage>
</organism>
<sequence length="217" mass="24094">MRKIGENEFQVLDSYYDDGEGGGRAGLKRRSYKLRLLAPDKIELKQGNYPSSQFVRCPSDFRAAKSDVTVPPSNEAVQKKSSNASKPNLAPDSKIKETILFIYQQYLVLKICEAKGDGLINLNATRENLKKFDKSIRAKGYDPEAMFAQAKEVPFNEGLKILLVSVSMLPMSQGAEKAQLLSVCQRLIQNEAQSINLATNTLEPQDGSLEKAGEKDF</sequence>
<evidence type="ECO:0000313" key="3">
    <source>
        <dbReference type="EMBL" id="UGX92891.1"/>
    </source>
</evidence>
<feature type="compositionally biased region" description="Polar residues" evidence="1">
    <location>
        <begin position="71"/>
        <end position="86"/>
    </location>
</feature>
<name>A0A7Z0QC36_9BRAD</name>
<evidence type="ECO:0000256" key="1">
    <source>
        <dbReference type="SAM" id="MobiDB-lite"/>
    </source>
</evidence>
<reference evidence="3 4" key="3">
    <citation type="journal article" date="2022" name="Int. J. Syst. Evol. Microbiol.">
        <title>Strains of Bradyrhizobium barranii sp. nov. associated with legumes native to Canada are symbionts of soybeans and belong to different subspecies (subsp. barranii subsp. nov. and subsp. apii subsp. nov.) and symbiovars (sv. glycinearum and sv. septentrionale).</title>
        <authorList>
            <person name="Bromfield E.S.P."/>
            <person name="Cloutier S."/>
            <person name="Wasai-Hara S."/>
            <person name="Minamisawa K."/>
        </authorList>
    </citation>
    <scope>NUCLEOTIDE SEQUENCE [LARGE SCALE GENOMIC DNA]</scope>
    <source>
        <strain evidence="3 4">323S2</strain>
    </source>
</reference>
<gene>
    <name evidence="3" type="ORF">G6321_00045910</name>
    <name evidence="2" type="ORF">G6321_22475</name>
</gene>
<protein>
    <submittedName>
        <fullName evidence="2">Uncharacterized protein</fullName>
    </submittedName>
</protein>
<dbReference type="EMBL" id="CP088280">
    <property type="protein sequence ID" value="UGX92891.1"/>
    <property type="molecule type" value="Genomic_DNA"/>
</dbReference>